<accession>A0AAV4SME7</accession>
<keyword evidence="2" id="KW-1185">Reference proteome</keyword>
<dbReference type="Proteomes" id="UP001054945">
    <property type="component" value="Unassembled WGS sequence"/>
</dbReference>
<sequence length="77" mass="9002">MQIKNPNCPSFSTFFLHRHSSLRLIKMMVQKEKKPNNGRCRDSIKHVLRKGIPDLLRVEQSDEQTEKAPSCFFLAPF</sequence>
<protein>
    <submittedName>
        <fullName evidence="1">Uncharacterized protein</fullName>
    </submittedName>
</protein>
<dbReference type="EMBL" id="BPLR01009713">
    <property type="protein sequence ID" value="GIY34016.1"/>
    <property type="molecule type" value="Genomic_DNA"/>
</dbReference>
<dbReference type="AlphaFoldDB" id="A0AAV4SME7"/>
<reference evidence="1 2" key="1">
    <citation type="submission" date="2021-06" db="EMBL/GenBank/DDBJ databases">
        <title>Caerostris extrusa draft genome.</title>
        <authorList>
            <person name="Kono N."/>
            <person name="Arakawa K."/>
        </authorList>
    </citation>
    <scope>NUCLEOTIDE SEQUENCE [LARGE SCALE GENOMIC DNA]</scope>
</reference>
<evidence type="ECO:0000313" key="2">
    <source>
        <dbReference type="Proteomes" id="UP001054945"/>
    </source>
</evidence>
<proteinExistence type="predicted"/>
<name>A0AAV4SME7_CAEEX</name>
<comment type="caution">
    <text evidence="1">The sequence shown here is derived from an EMBL/GenBank/DDBJ whole genome shotgun (WGS) entry which is preliminary data.</text>
</comment>
<gene>
    <name evidence="1" type="ORF">CEXT_518131</name>
</gene>
<evidence type="ECO:0000313" key="1">
    <source>
        <dbReference type="EMBL" id="GIY34016.1"/>
    </source>
</evidence>
<organism evidence="1 2">
    <name type="scientific">Caerostris extrusa</name>
    <name type="common">Bark spider</name>
    <name type="synonym">Caerostris bankana</name>
    <dbReference type="NCBI Taxonomy" id="172846"/>
    <lineage>
        <taxon>Eukaryota</taxon>
        <taxon>Metazoa</taxon>
        <taxon>Ecdysozoa</taxon>
        <taxon>Arthropoda</taxon>
        <taxon>Chelicerata</taxon>
        <taxon>Arachnida</taxon>
        <taxon>Araneae</taxon>
        <taxon>Araneomorphae</taxon>
        <taxon>Entelegynae</taxon>
        <taxon>Araneoidea</taxon>
        <taxon>Araneidae</taxon>
        <taxon>Caerostris</taxon>
    </lineage>
</organism>